<dbReference type="InterPro" id="IPR012495">
    <property type="entry name" value="TadE-like_dom"/>
</dbReference>
<reference evidence="3 4" key="1">
    <citation type="submission" date="2019-08" db="EMBL/GenBank/DDBJ databases">
        <authorList>
            <person name="Dhanesh K."/>
            <person name="Kumar G."/>
            <person name="Sasikala C."/>
            <person name="Venkata Ramana C."/>
        </authorList>
    </citation>
    <scope>NUCLEOTIDE SEQUENCE [LARGE SCALE GENOMIC DNA]</scope>
    <source>
        <strain evidence="3 4">JC645</strain>
    </source>
</reference>
<proteinExistence type="predicted"/>
<keyword evidence="1" id="KW-0472">Membrane</keyword>
<dbReference type="RefSeq" id="WP_150078812.1">
    <property type="nucleotide sequence ID" value="NZ_VWOX01000015.1"/>
</dbReference>
<comment type="caution">
    <text evidence="3">The sequence shown here is derived from an EMBL/GenBank/DDBJ whole genome shotgun (WGS) entry which is preliminary data.</text>
</comment>
<evidence type="ECO:0000259" key="2">
    <source>
        <dbReference type="Pfam" id="PF07811"/>
    </source>
</evidence>
<evidence type="ECO:0000313" key="4">
    <source>
        <dbReference type="Proteomes" id="UP000324479"/>
    </source>
</evidence>
<organism evidence="3 4">
    <name type="scientific">Roseiconus nitratireducens</name>
    <dbReference type="NCBI Taxonomy" id="2605748"/>
    <lineage>
        <taxon>Bacteria</taxon>
        <taxon>Pseudomonadati</taxon>
        <taxon>Planctomycetota</taxon>
        <taxon>Planctomycetia</taxon>
        <taxon>Pirellulales</taxon>
        <taxon>Pirellulaceae</taxon>
        <taxon>Roseiconus</taxon>
    </lineage>
</organism>
<keyword evidence="1" id="KW-1133">Transmembrane helix</keyword>
<evidence type="ECO:0000313" key="3">
    <source>
        <dbReference type="EMBL" id="KAA5540019.1"/>
    </source>
</evidence>
<name>A0A5M6D2W8_9BACT</name>
<sequence length="138" mass="15418">MRKHRKRQRQRRGAAVVEFALIVPVMLTFTFGMIELSRMSMVKESLTQATREGARVGVRPTADSADVVARVNEELDIMGLSGATLTITPQVLEQAEPGDYIHVKLTIPISETSWIPDVFSFEVLDIEAETVMRRESTG</sequence>
<keyword evidence="4" id="KW-1185">Reference proteome</keyword>
<feature type="domain" description="TadE-like" evidence="2">
    <location>
        <begin position="13"/>
        <end position="55"/>
    </location>
</feature>
<feature type="transmembrane region" description="Helical" evidence="1">
    <location>
        <begin position="12"/>
        <end position="34"/>
    </location>
</feature>
<dbReference type="EMBL" id="VWOX01000015">
    <property type="protein sequence ID" value="KAA5540019.1"/>
    <property type="molecule type" value="Genomic_DNA"/>
</dbReference>
<dbReference type="Proteomes" id="UP000324479">
    <property type="component" value="Unassembled WGS sequence"/>
</dbReference>
<protein>
    <submittedName>
        <fullName evidence="3">Pilus assembly protein</fullName>
    </submittedName>
</protein>
<dbReference type="AlphaFoldDB" id="A0A5M6D2W8"/>
<accession>A0A5M6D2W8</accession>
<evidence type="ECO:0000256" key="1">
    <source>
        <dbReference type="SAM" id="Phobius"/>
    </source>
</evidence>
<dbReference type="Pfam" id="PF07811">
    <property type="entry name" value="TadE"/>
    <property type="match status" value="1"/>
</dbReference>
<keyword evidence="1" id="KW-0812">Transmembrane</keyword>
<gene>
    <name evidence="3" type="ORF">FYK55_22130</name>
</gene>